<proteinExistence type="predicted"/>
<dbReference type="Proteomes" id="UP001596233">
    <property type="component" value="Unassembled WGS sequence"/>
</dbReference>
<sequence>MTQAEQRNQAVTFLGTTPNIGTTLLSLAVSVRMAEWSGKRVAFLCLNLKSSKLHRYIGVDGQRASLDELLPDLRAESLTKEQLHSAMHRYSPNLELYVLFGNRYRETAEYYGVEELLHLIRTARQAYDYIVLDANAYWDNAGTISALLEGEGVVLTTTAALSHFQEDYQAWVGMMGEHIQLESKLLYHSVIKHRGGLYSSRDCHQQLAGIALPDVVIPLSLYEALDRGEFKQWLQQTTEGSRWLSNYCKALLPELFSLSPTKGKNCKPRWRRSLNAGLALLSKTK</sequence>
<dbReference type="EMBL" id="JBHSTE010000004">
    <property type="protein sequence ID" value="MFC6333873.1"/>
    <property type="molecule type" value="Genomic_DNA"/>
</dbReference>
<gene>
    <name evidence="1" type="ORF">ACFP56_14695</name>
</gene>
<accession>A0ABW1V7E0</accession>
<organism evidence="1 2">
    <name type="scientific">Paenibacillus septentrionalis</name>
    <dbReference type="NCBI Taxonomy" id="429342"/>
    <lineage>
        <taxon>Bacteria</taxon>
        <taxon>Bacillati</taxon>
        <taxon>Bacillota</taxon>
        <taxon>Bacilli</taxon>
        <taxon>Bacillales</taxon>
        <taxon>Paenibacillaceae</taxon>
        <taxon>Paenibacillus</taxon>
    </lineage>
</organism>
<keyword evidence="2" id="KW-1185">Reference proteome</keyword>
<protein>
    <recommendedName>
        <fullName evidence="3">ParA family protein</fullName>
    </recommendedName>
</protein>
<reference evidence="2" key="1">
    <citation type="journal article" date="2019" name="Int. J. Syst. Evol. Microbiol.">
        <title>The Global Catalogue of Microorganisms (GCM) 10K type strain sequencing project: providing services to taxonomists for standard genome sequencing and annotation.</title>
        <authorList>
            <consortium name="The Broad Institute Genomics Platform"/>
            <consortium name="The Broad Institute Genome Sequencing Center for Infectious Disease"/>
            <person name="Wu L."/>
            <person name="Ma J."/>
        </authorList>
    </citation>
    <scope>NUCLEOTIDE SEQUENCE [LARGE SCALE GENOMIC DNA]</scope>
    <source>
        <strain evidence="2">PCU 280</strain>
    </source>
</reference>
<evidence type="ECO:0000313" key="2">
    <source>
        <dbReference type="Proteomes" id="UP001596233"/>
    </source>
</evidence>
<dbReference type="SUPFAM" id="SSF52540">
    <property type="entry name" value="P-loop containing nucleoside triphosphate hydrolases"/>
    <property type="match status" value="1"/>
</dbReference>
<dbReference type="InterPro" id="IPR027417">
    <property type="entry name" value="P-loop_NTPase"/>
</dbReference>
<evidence type="ECO:0000313" key="1">
    <source>
        <dbReference type="EMBL" id="MFC6333873.1"/>
    </source>
</evidence>
<name>A0ABW1V7E0_9BACL</name>
<comment type="caution">
    <text evidence="1">The sequence shown here is derived from an EMBL/GenBank/DDBJ whole genome shotgun (WGS) entry which is preliminary data.</text>
</comment>
<evidence type="ECO:0008006" key="3">
    <source>
        <dbReference type="Google" id="ProtNLM"/>
    </source>
</evidence>
<dbReference type="Gene3D" id="3.40.50.300">
    <property type="entry name" value="P-loop containing nucleotide triphosphate hydrolases"/>
    <property type="match status" value="1"/>
</dbReference>
<dbReference type="RefSeq" id="WP_379235779.1">
    <property type="nucleotide sequence ID" value="NZ_JBHSTE010000004.1"/>
</dbReference>